<dbReference type="GO" id="GO:1901135">
    <property type="term" value="P:carbohydrate derivative metabolic process"/>
    <property type="evidence" value="ECO:0007669"/>
    <property type="project" value="InterPro"/>
</dbReference>
<dbReference type="STRING" id="344882.ABB29_01095"/>
<dbReference type="CDD" id="cd05010">
    <property type="entry name" value="SIS_AgaS_like"/>
    <property type="match status" value="1"/>
</dbReference>
<dbReference type="InterPro" id="IPR035464">
    <property type="entry name" value="SIS_AgaS"/>
</dbReference>
<dbReference type="OrthoDB" id="9779207at2"/>
<keyword evidence="7" id="KW-1185">Reference proteome</keyword>
<dbReference type="GO" id="GO:0097367">
    <property type="term" value="F:carbohydrate derivative binding"/>
    <property type="evidence" value="ECO:0007669"/>
    <property type="project" value="InterPro"/>
</dbReference>
<dbReference type="PANTHER" id="PTHR32502:SF3">
    <property type="entry name" value="D-GALACTOSAMINE-6-PHOSPHATE DEAMINASE AGAS-RELATED"/>
    <property type="match status" value="1"/>
</dbReference>
<comment type="catalytic activity">
    <reaction evidence="4">
        <text>D-galactosamine 6-phosphate + H2O = D-tagatopyranose 1-phosphate + NH4(+)</text>
        <dbReference type="Rhea" id="RHEA:47680"/>
        <dbReference type="ChEBI" id="CHEBI:15377"/>
        <dbReference type="ChEBI" id="CHEBI:28938"/>
        <dbReference type="ChEBI" id="CHEBI:71674"/>
        <dbReference type="ChEBI" id="CHEBI:138150"/>
    </reaction>
</comment>
<name>A0A0R0D186_9GAMM</name>
<keyword evidence="3" id="KW-0378">Hydrolase</keyword>
<dbReference type="Gene3D" id="3.40.50.10490">
    <property type="entry name" value="Glucose-6-phosphate isomerase like protein, domain 1"/>
    <property type="match status" value="2"/>
</dbReference>
<evidence type="ECO:0000256" key="1">
    <source>
        <dbReference type="ARBA" id="ARBA00007748"/>
    </source>
</evidence>
<gene>
    <name evidence="6" type="ORF">ABB29_01095</name>
</gene>
<dbReference type="CDD" id="cd05008">
    <property type="entry name" value="SIS_GlmS_GlmD_1"/>
    <property type="match status" value="1"/>
</dbReference>
<dbReference type="PATRIC" id="fig|344882.3.peg.227"/>
<comment type="caution">
    <text evidence="6">The sequence shown here is derived from an EMBL/GenBank/DDBJ whole genome shotgun (WGS) entry which is preliminary data.</text>
</comment>
<dbReference type="GO" id="GO:0009401">
    <property type="term" value="P:phosphoenolpyruvate-dependent sugar phosphotransferase system"/>
    <property type="evidence" value="ECO:0007669"/>
    <property type="project" value="TreeGrafter"/>
</dbReference>
<dbReference type="PROSITE" id="PS51464">
    <property type="entry name" value="SIS"/>
    <property type="match status" value="2"/>
</dbReference>
<feature type="domain" description="SIS" evidence="5">
    <location>
        <begin position="50"/>
        <end position="203"/>
    </location>
</feature>
<dbReference type="InterPro" id="IPR001347">
    <property type="entry name" value="SIS_dom"/>
</dbReference>
<keyword evidence="2" id="KW-0677">Repeat</keyword>
<dbReference type="Pfam" id="PF01380">
    <property type="entry name" value="SIS"/>
    <property type="match status" value="2"/>
</dbReference>
<dbReference type="Proteomes" id="UP000052052">
    <property type="component" value="Unassembled WGS sequence"/>
</dbReference>
<accession>A0A0R0D186</accession>
<proteinExistence type="inferred from homology"/>
<dbReference type="PANTHER" id="PTHR32502">
    <property type="entry name" value="N-ACETYLGALACTOSAMINE PERMEASE II COMPONENT-RELATED"/>
    <property type="match status" value="1"/>
</dbReference>
<sequence length="391" mass="41649">MTAPDLLGIAEKELLATGAIWTAREITQQPAMLERTQALVAQLHPQLEAFAGAITGNPAARVILTGAGTSAYIGQCLAPLLDRRLAARVDAVPTTDLVCAPRLYLDPAQPLLLVSFGRSGNSPESLAAVELAESLVDEVRHLVVTCNPDGALSRVPVAHSMTLQLPEETHDTSFAMTSSFSCMMLATVAALLPAGELASRIAPIAHATQAVIEQSLTLLQSLANARHDRVVYLGSGLLQGLAREATLKLGELTNGAVATCYDSPLGFRHGPKTFIDANTLVLVFVSNDPYTRRYDHDLIDELRRDGRAARVIEISARPRTAVSADTLLVPGLADAQDLDLLWPYVAAAQIYAFLHSRARGVTPDNPNPSGLVNRVVQGVQLYPFGNDGSAT</sequence>
<dbReference type="InterPro" id="IPR046348">
    <property type="entry name" value="SIS_dom_sf"/>
</dbReference>
<dbReference type="AlphaFoldDB" id="A0A0R0D186"/>
<dbReference type="InterPro" id="IPR035466">
    <property type="entry name" value="GlmS/AgaS_SIS"/>
</dbReference>
<reference evidence="6 7" key="1">
    <citation type="submission" date="2015-05" db="EMBL/GenBank/DDBJ databases">
        <title>Genome sequencing and analysis of members of genus Stenotrophomonas.</title>
        <authorList>
            <person name="Patil P.P."/>
            <person name="Midha S."/>
            <person name="Patil P.B."/>
        </authorList>
    </citation>
    <scope>NUCLEOTIDE SEQUENCE [LARGE SCALE GENOMIC DNA]</scope>
    <source>
        <strain evidence="6 7">DSM 21858</strain>
    </source>
</reference>
<dbReference type="SUPFAM" id="SSF53697">
    <property type="entry name" value="SIS domain"/>
    <property type="match status" value="1"/>
</dbReference>
<evidence type="ECO:0000313" key="6">
    <source>
        <dbReference type="EMBL" id="KRG72135.1"/>
    </source>
</evidence>
<dbReference type="GO" id="GO:0005886">
    <property type="term" value="C:plasma membrane"/>
    <property type="evidence" value="ECO:0007669"/>
    <property type="project" value="TreeGrafter"/>
</dbReference>
<comment type="similarity">
    <text evidence="1">Belongs to the SIS family. AgaS subfamily.</text>
</comment>
<dbReference type="GO" id="GO:0016853">
    <property type="term" value="F:isomerase activity"/>
    <property type="evidence" value="ECO:0007669"/>
    <property type="project" value="UniProtKB-KW"/>
</dbReference>
<protein>
    <submittedName>
        <fullName evidence="6">Sugar isomerase</fullName>
    </submittedName>
</protein>
<evidence type="ECO:0000256" key="2">
    <source>
        <dbReference type="ARBA" id="ARBA00022737"/>
    </source>
</evidence>
<evidence type="ECO:0000256" key="4">
    <source>
        <dbReference type="ARBA" id="ARBA00029292"/>
    </source>
</evidence>
<evidence type="ECO:0000259" key="5">
    <source>
        <dbReference type="PROSITE" id="PS51464"/>
    </source>
</evidence>
<keyword evidence="6" id="KW-0413">Isomerase</keyword>
<dbReference type="GO" id="GO:0016787">
    <property type="term" value="F:hydrolase activity"/>
    <property type="evidence" value="ECO:0007669"/>
    <property type="project" value="UniProtKB-KW"/>
</dbReference>
<evidence type="ECO:0000256" key="3">
    <source>
        <dbReference type="ARBA" id="ARBA00022801"/>
    </source>
</evidence>
<organism evidence="6 7">
    <name type="scientific">Pseudoxanthomonas dokdonensis</name>
    <dbReference type="NCBI Taxonomy" id="344882"/>
    <lineage>
        <taxon>Bacteria</taxon>
        <taxon>Pseudomonadati</taxon>
        <taxon>Pseudomonadota</taxon>
        <taxon>Gammaproteobacteria</taxon>
        <taxon>Lysobacterales</taxon>
        <taxon>Lysobacteraceae</taxon>
        <taxon>Pseudoxanthomonas</taxon>
    </lineage>
</organism>
<feature type="domain" description="SIS" evidence="5">
    <location>
        <begin position="218"/>
        <end position="366"/>
    </location>
</feature>
<dbReference type="EMBL" id="LDJL01000001">
    <property type="protein sequence ID" value="KRG72135.1"/>
    <property type="molecule type" value="Genomic_DNA"/>
</dbReference>
<dbReference type="InterPro" id="IPR050303">
    <property type="entry name" value="GatZ_KbaZ_carbometab"/>
</dbReference>
<evidence type="ECO:0000313" key="7">
    <source>
        <dbReference type="Proteomes" id="UP000052052"/>
    </source>
</evidence>